<evidence type="ECO:0000256" key="9">
    <source>
        <dbReference type="ARBA" id="ARBA00044502"/>
    </source>
</evidence>
<reference evidence="14 15" key="1">
    <citation type="submission" date="2015-06" db="EMBL/GenBank/DDBJ databases">
        <title>Survival trade-offs in plant roots during colonization by closely related pathogenic and mutualistic fungi.</title>
        <authorList>
            <person name="Hacquard S."/>
            <person name="Kracher B."/>
            <person name="Hiruma K."/>
            <person name="Weinman A."/>
            <person name="Muench P."/>
            <person name="Garrido Oter R."/>
            <person name="Ver Loren van Themaat E."/>
            <person name="Dallerey J.-F."/>
            <person name="Damm U."/>
            <person name="Henrissat B."/>
            <person name="Lespinet O."/>
            <person name="Thon M."/>
            <person name="Kemen E."/>
            <person name="McHardy A.C."/>
            <person name="Schulze-Lefert P."/>
            <person name="O'Connell R.J."/>
        </authorList>
    </citation>
    <scope>NUCLEOTIDE SEQUENCE [LARGE SCALE GENOMIC DNA]</scope>
    <source>
        <strain evidence="14 15">MAFF 238704</strain>
    </source>
</reference>
<dbReference type="Gene3D" id="2.70.50.70">
    <property type="match status" value="1"/>
</dbReference>
<evidence type="ECO:0000256" key="8">
    <source>
        <dbReference type="ARBA" id="ARBA00023326"/>
    </source>
</evidence>
<evidence type="ECO:0000313" key="14">
    <source>
        <dbReference type="EMBL" id="KZL83155.1"/>
    </source>
</evidence>
<evidence type="ECO:0000256" key="7">
    <source>
        <dbReference type="ARBA" id="ARBA00023277"/>
    </source>
</evidence>
<feature type="domain" description="Auxiliary Activity family 9 catalytic" evidence="13">
    <location>
        <begin position="89"/>
        <end position="304"/>
    </location>
</feature>
<feature type="region of interest" description="Disordered" evidence="12">
    <location>
        <begin position="317"/>
        <end position="358"/>
    </location>
</feature>
<keyword evidence="15" id="KW-1185">Reference proteome</keyword>
<dbReference type="PANTHER" id="PTHR33353">
    <property type="entry name" value="PUTATIVE (AFU_ORTHOLOGUE AFUA_1G12560)-RELATED"/>
    <property type="match status" value="1"/>
</dbReference>
<evidence type="ECO:0000256" key="2">
    <source>
        <dbReference type="ARBA" id="ARBA00004613"/>
    </source>
</evidence>
<dbReference type="Proteomes" id="UP000076584">
    <property type="component" value="Unassembled WGS sequence"/>
</dbReference>
<dbReference type="Pfam" id="PF03443">
    <property type="entry name" value="AA9"/>
    <property type="match status" value="1"/>
</dbReference>
<comment type="similarity">
    <text evidence="9">Belongs to the polysaccharide monooxygenase AA9 family.</text>
</comment>
<sequence>LTLFLLAQHPTFTGRTHSLVPLPLHSFPTLPSVLHCVKLGHSFATLYIQRTKQDSLHSLYSVFQPSFKMSSVKSTLALVGAFAAGALAHGKVDGYVFDGTYSQGYSLDYYYLKQNGGTPPTIAAWSAENLDNGFVDGTGYATADINCHKNAAPGGTAAKVAAGGKVDFQWSAWPESHFGPVLTYAAKVDGDFASIDKTTLKWVKIDEAGIDADTQEWAATKLIKNNNTWTSTIPSDLAAGNWVLRHEIIAMHGAGSLNGAQNYPQCVNVEITGSGTANPEGTLGTELYKATDAGIQFNPYTTITDYKIPGPALYGSGSGSGSGSTPITNGTAPATPSAPTTTLPAATPAVSDAAGADDCAAKRTRRHARAFRL</sequence>
<dbReference type="GO" id="GO:0005576">
    <property type="term" value="C:extracellular region"/>
    <property type="evidence" value="ECO:0007669"/>
    <property type="project" value="UniProtKB-SubCell"/>
</dbReference>
<dbReference type="EC" id="1.14.99.56" evidence="11"/>
<evidence type="ECO:0000256" key="5">
    <source>
        <dbReference type="ARBA" id="ARBA00023001"/>
    </source>
</evidence>
<evidence type="ECO:0000256" key="10">
    <source>
        <dbReference type="ARBA" id="ARBA00045077"/>
    </source>
</evidence>
<comment type="subcellular location">
    <subcellularLocation>
        <location evidence="2">Secreted</location>
    </subcellularLocation>
</comment>
<feature type="non-terminal residue" evidence="14">
    <location>
        <position position="1"/>
    </location>
</feature>
<dbReference type="STRING" id="1573173.A0A161W7K2"/>
<keyword evidence="5" id="KW-0136">Cellulose degradation</keyword>
<accession>A0A161W7K2</accession>
<evidence type="ECO:0000256" key="12">
    <source>
        <dbReference type="SAM" id="MobiDB-lite"/>
    </source>
</evidence>
<name>A0A161W7K2_COLIC</name>
<evidence type="ECO:0000256" key="4">
    <source>
        <dbReference type="ARBA" id="ARBA00022729"/>
    </source>
</evidence>
<keyword evidence="3" id="KW-0964">Secreted</keyword>
<evidence type="ECO:0000313" key="15">
    <source>
        <dbReference type="Proteomes" id="UP000076584"/>
    </source>
</evidence>
<dbReference type="GO" id="GO:0030245">
    <property type="term" value="P:cellulose catabolic process"/>
    <property type="evidence" value="ECO:0007669"/>
    <property type="project" value="UniProtKB-KW"/>
</dbReference>
<dbReference type="InterPro" id="IPR005103">
    <property type="entry name" value="AA9_LPMO"/>
</dbReference>
<gene>
    <name evidence="14" type="ORF">CI238_04519</name>
</gene>
<comment type="caution">
    <text evidence="14">The sequence shown here is derived from an EMBL/GenBank/DDBJ whole genome shotgun (WGS) entry which is preliminary data.</text>
</comment>
<evidence type="ECO:0000256" key="11">
    <source>
        <dbReference type="ARBA" id="ARBA00047174"/>
    </source>
</evidence>
<keyword evidence="8" id="KW-0624">Polysaccharide degradation</keyword>
<dbReference type="CDD" id="cd21175">
    <property type="entry name" value="LPMO_AA9"/>
    <property type="match status" value="1"/>
</dbReference>
<protein>
    <recommendedName>
        <fullName evidence="11">lytic cellulose monooxygenase (C4-dehydrogenating)</fullName>
        <ecNumber evidence="11">1.14.99.56</ecNumber>
    </recommendedName>
</protein>
<dbReference type="PANTHER" id="PTHR33353:SF34">
    <property type="entry name" value="ENDO-BETA-1,4-GLUCANASE D"/>
    <property type="match status" value="1"/>
</dbReference>
<keyword evidence="6" id="KW-1015">Disulfide bond</keyword>
<dbReference type="GO" id="GO:0016787">
    <property type="term" value="F:hydrolase activity"/>
    <property type="evidence" value="ECO:0007669"/>
    <property type="project" value="UniProtKB-KW"/>
</dbReference>
<dbReference type="EMBL" id="LFIW01001200">
    <property type="protein sequence ID" value="KZL83155.1"/>
    <property type="molecule type" value="Genomic_DNA"/>
</dbReference>
<dbReference type="AlphaFoldDB" id="A0A161W7K2"/>
<keyword evidence="7" id="KW-0119">Carbohydrate metabolism</keyword>
<comment type="cofactor">
    <cofactor evidence="1">
        <name>Cu(2+)</name>
        <dbReference type="ChEBI" id="CHEBI:29036"/>
    </cofactor>
</comment>
<keyword evidence="4" id="KW-0732">Signal</keyword>
<dbReference type="InterPro" id="IPR049892">
    <property type="entry name" value="AA9"/>
</dbReference>
<evidence type="ECO:0000256" key="3">
    <source>
        <dbReference type="ARBA" id="ARBA00022525"/>
    </source>
</evidence>
<feature type="compositionally biased region" description="Low complexity" evidence="12">
    <location>
        <begin position="331"/>
        <end position="349"/>
    </location>
</feature>
<keyword evidence="14" id="KW-0378">Hydrolase</keyword>
<evidence type="ECO:0000256" key="6">
    <source>
        <dbReference type="ARBA" id="ARBA00023157"/>
    </source>
</evidence>
<comment type="catalytic activity">
    <reaction evidence="10">
        <text>[(1-&gt;4)-beta-D-glucosyl]n+m + reduced acceptor + O2 = 4-dehydro-beta-D-glucosyl-[(1-&gt;4)-beta-D-glucosyl]n-1 + [(1-&gt;4)-beta-D-glucosyl]m + acceptor + H2O.</text>
        <dbReference type="EC" id="1.14.99.56"/>
    </reaction>
</comment>
<organism evidence="14 15">
    <name type="scientific">Colletotrichum incanum</name>
    <name type="common">Soybean anthracnose fungus</name>
    <dbReference type="NCBI Taxonomy" id="1573173"/>
    <lineage>
        <taxon>Eukaryota</taxon>
        <taxon>Fungi</taxon>
        <taxon>Dikarya</taxon>
        <taxon>Ascomycota</taxon>
        <taxon>Pezizomycotina</taxon>
        <taxon>Sordariomycetes</taxon>
        <taxon>Hypocreomycetidae</taxon>
        <taxon>Glomerellales</taxon>
        <taxon>Glomerellaceae</taxon>
        <taxon>Colletotrichum</taxon>
        <taxon>Colletotrichum spaethianum species complex</taxon>
    </lineage>
</organism>
<proteinExistence type="inferred from homology"/>
<evidence type="ECO:0000256" key="1">
    <source>
        <dbReference type="ARBA" id="ARBA00001973"/>
    </source>
</evidence>
<evidence type="ECO:0000259" key="13">
    <source>
        <dbReference type="Pfam" id="PF03443"/>
    </source>
</evidence>